<evidence type="ECO:0000259" key="8">
    <source>
        <dbReference type="Pfam" id="PF04613"/>
    </source>
</evidence>
<evidence type="ECO:0000256" key="3">
    <source>
        <dbReference type="ARBA" id="ARBA00022679"/>
    </source>
</evidence>
<dbReference type="InterPro" id="IPR007691">
    <property type="entry name" value="LpxD"/>
</dbReference>
<dbReference type="Pfam" id="PF00132">
    <property type="entry name" value="Hexapep"/>
    <property type="match status" value="2"/>
</dbReference>
<dbReference type="SUPFAM" id="SSF51161">
    <property type="entry name" value="Trimeric LpxA-like enzymes"/>
    <property type="match status" value="1"/>
</dbReference>
<dbReference type="HAMAP" id="MF_00523">
    <property type="entry name" value="LpxD"/>
    <property type="match status" value="1"/>
</dbReference>
<feature type="active site" description="Proton acceptor" evidence="7">
    <location>
        <position position="237"/>
    </location>
</feature>
<dbReference type="Pfam" id="PF04613">
    <property type="entry name" value="LpxD"/>
    <property type="match status" value="1"/>
</dbReference>
<feature type="domain" description="UDP-3-O-[3-hydroxymyristoyl] glucosamine N-acyltransferase non-repeat region" evidence="8">
    <location>
        <begin position="21"/>
        <end position="88"/>
    </location>
</feature>
<evidence type="ECO:0000256" key="7">
    <source>
        <dbReference type="HAMAP-Rule" id="MF_00523"/>
    </source>
</evidence>
<comment type="catalytic activity">
    <reaction evidence="7">
        <text>a UDP-3-O-[(3R)-3-hydroxyacyl]-alpha-D-glucosamine + a (3R)-hydroxyacyl-[ACP] = a UDP-2-N,3-O-bis[(3R)-3-hydroxyacyl]-alpha-D-glucosamine + holo-[ACP] + H(+)</text>
        <dbReference type="Rhea" id="RHEA:53836"/>
        <dbReference type="Rhea" id="RHEA-COMP:9685"/>
        <dbReference type="Rhea" id="RHEA-COMP:9945"/>
        <dbReference type="ChEBI" id="CHEBI:15378"/>
        <dbReference type="ChEBI" id="CHEBI:64479"/>
        <dbReference type="ChEBI" id="CHEBI:78827"/>
        <dbReference type="ChEBI" id="CHEBI:137740"/>
        <dbReference type="ChEBI" id="CHEBI:137748"/>
        <dbReference type="EC" id="2.3.1.191"/>
    </reaction>
</comment>
<dbReference type="InterPro" id="IPR011004">
    <property type="entry name" value="Trimer_LpxA-like_sf"/>
</dbReference>
<dbReference type="PANTHER" id="PTHR43378">
    <property type="entry name" value="UDP-3-O-ACYLGLUCOSAMINE N-ACYLTRANSFERASE"/>
    <property type="match status" value="1"/>
</dbReference>
<comment type="subunit">
    <text evidence="7">Homotrimer.</text>
</comment>
<protein>
    <recommendedName>
        <fullName evidence="7">UDP-3-O-acylglucosamine N-acyltransferase</fullName>
        <ecNumber evidence="7">2.3.1.191</ecNumber>
    </recommendedName>
</protein>
<keyword evidence="2 7" id="KW-0441">Lipid A biosynthesis</keyword>
<reference evidence="9 10" key="1">
    <citation type="submission" date="2024-07" db="EMBL/GenBank/DDBJ databases">
        <title>Uliginosibacterium flavum JJ3220;KACC:17644.</title>
        <authorList>
            <person name="Kim M.K."/>
        </authorList>
    </citation>
    <scope>NUCLEOTIDE SEQUENCE [LARGE SCALE GENOMIC DNA]</scope>
    <source>
        <strain evidence="9 10">KACC:17644</strain>
    </source>
</reference>
<dbReference type="EC" id="2.3.1.191" evidence="7"/>
<accession>A0ABV2TM30</accession>
<keyword evidence="4 7" id="KW-0677">Repeat</keyword>
<dbReference type="NCBIfam" id="NF002060">
    <property type="entry name" value="PRK00892.1"/>
    <property type="match status" value="1"/>
</dbReference>
<evidence type="ECO:0000256" key="1">
    <source>
        <dbReference type="ARBA" id="ARBA00022516"/>
    </source>
</evidence>
<dbReference type="InterPro" id="IPR020573">
    <property type="entry name" value="UDP_GlcNAc_AcTrfase_non-rep"/>
</dbReference>
<name>A0ABV2TM30_9RHOO</name>
<evidence type="ECO:0000313" key="10">
    <source>
        <dbReference type="Proteomes" id="UP001549691"/>
    </source>
</evidence>
<dbReference type="Pfam" id="PF14602">
    <property type="entry name" value="Hexapep_2"/>
    <property type="match status" value="1"/>
</dbReference>
<comment type="caution">
    <text evidence="9">The sequence shown here is derived from an EMBL/GenBank/DDBJ whole genome shotgun (WGS) entry which is preliminary data.</text>
</comment>
<comment type="similarity">
    <text evidence="7">Belongs to the transferase hexapeptide repeat family. LpxD subfamily.</text>
</comment>
<evidence type="ECO:0000256" key="4">
    <source>
        <dbReference type="ARBA" id="ARBA00022737"/>
    </source>
</evidence>
<evidence type="ECO:0000256" key="2">
    <source>
        <dbReference type="ARBA" id="ARBA00022556"/>
    </source>
</evidence>
<keyword evidence="1 7" id="KW-0444">Lipid biosynthesis</keyword>
<dbReference type="Gene3D" id="2.160.10.10">
    <property type="entry name" value="Hexapeptide repeat proteins"/>
    <property type="match status" value="1"/>
</dbReference>
<proteinExistence type="inferred from homology"/>
<dbReference type="NCBIfam" id="TIGR01853">
    <property type="entry name" value="lipid_A_lpxD"/>
    <property type="match status" value="1"/>
</dbReference>
<dbReference type="GO" id="GO:0103118">
    <property type="term" value="F:UDP-3-O-[(3R)-3-hydroxyacyl]-glucosamine N-acyltransferase activity"/>
    <property type="evidence" value="ECO:0007669"/>
    <property type="project" value="UniProtKB-EC"/>
</dbReference>
<evidence type="ECO:0000313" key="9">
    <source>
        <dbReference type="EMBL" id="MET7014598.1"/>
    </source>
</evidence>
<evidence type="ECO:0000256" key="5">
    <source>
        <dbReference type="ARBA" id="ARBA00023098"/>
    </source>
</evidence>
<dbReference type="CDD" id="cd03352">
    <property type="entry name" value="LbH_LpxD"/>
    <property type="match status" value="1"/>
</dbReference>
<keyword evidence="10" id="KW-1185">Reference proteome</keyword>
<keyword evidence="6 7" id="KW-0012">Acyltransferase</keyword>
<dbReference type="RefSeq" id="WP_354601053.1">
    <property type="nucleotide sequence ID" value="NZ_JBEWZI010000009.1"/>
</dbReference>
<comment type="function">
    <text evidence="7">Catalyzes the N-acylation of UDP-3-O-acylglucosamine using 3-hydroxyacyl-ACP as the acyl donor. Is involved in the biosynthesis of lipid A, a phosphorylated glycolipid that anchors the lipopolysaccharide to the outer membrane of the cell.</text>
</comment>
<comment type="pathway">
    <text evidence="7">Bacterial outer membrane biogenesis; LPS lipid A biosynthesis.</text>
</comment>
<keyword evidence="3 7" id="KW-0808">Transferase</keyword>
<dbReference type="InterPro" id="IPR001451">
    <property type="entry name" value="Hexapep"/>
</dbReference>
<dbReference type="EMBL" id="JBEWZI010000009">
    <property type="protein sequence ID" value="MET7014598.1"/>
    <property type="molecule type" value="Genomic_DNA"/>
</dbReference>
<sequence length="342" mass="36188">MALSIQEIAAQLGGEVRGDADVTIDQVAPLERANGREIGFVAHPKYLKALQATSAAAVIVPLALADSTDLPRIVVRDPYLYFAQVAQLLNPVVSPYRGVHPSAVVQSTLPASAAVAPLAFIGEDCEIGENVVIGPGCMIERGSSIGEGTLFHANVVVYADSSIGARCILHAGCEIGSDGFGFAPRRDGSWEKIPQIGRVLIGDDVEVGANCTIDRGALDDTVIESGVKLDNMVHIAHNCRIGENSAIAGQSGMAGSSTIGKRVRIGGQSGILGHIEVCDDVVLSGRSLISKSVSEKGVYTSTIASQPHQEWLRNTVHLRHLDEMANRLRALEKKMKELESKA</sequence>
<evidence type="ECO:0000256" key="6">
    <source>
        <dbReference type="ARBA" id="ARBA00023315"/>
    </source>
</evidence>
<gene>
    <name evidence="7 9" type="primary">lpxD</name>
    <name evidence="9" type="ORF">ABXR19_10400</name>
</gene>
<keyword evidence="5 7" id="KW-0443">Lipid metabolism</keyword>
<dbReference type="Proteomes" id="UP001549691">
    <property type="component" value="Unassembled WGS sequence"/>
</dbReference>
<dbReference type="Gene3D" id="1.20.5.170">
    <property type="match status" value="1"/>
</dbReference>
<dbReference type="Gene3D" id="3.40.1390.10">
    <property type="entry name" value="MurE/MurF, N-terminal domain"/>
    <property type="match status" value="1"/>
</dbReference>
<dbReference type="PANTHER" id="PTHR43378:SF2">
    <property type="entry name" value="UDP-3-O-ACYLGLUCOSAMINE N-ACYLTRANSFERASE 1, MITOCHONDRIAL-RELATED"/>
    <property type="match status" value="1"/>
</dbReference>
<organism evidence="9 10">
    <name type="scientific">Uliginosibacterium flavum</name>
    <dbReference type="NCBI Taxonomy" id="1396831"/>
    <lineage>
        <taxon>Bacteria</taxon>
        <taxon>Pseudomonadati</taxon>
        <taxon>Pseudomonadota</taxon>
        <taxon>Betaproteobacteria</taxon>
        <taxon>Rhodocyclales</taxon>
        <taxon>Zoogloeaceae</taxon>
        <taxon>Uliginosibacterium</taxon>
    </lineage>
</organism>